<keyword evidence="18" id="KW-1185">Reference proteome</keyword>
<dbReference type="GO" id="GO:0140662">
    <property type="term" value="F:ATP-dependent protein folding chaperone"/>
    <property type="evidence" value="ECO:0007669"/>
    <property type="project" value="InterPro"/>
</dbReference>
<evidence type="ECO:0000256" key="10">
    <source>
        <dbReference type="ARBA" id="ARBA00023186"/>
    </source>
</evidence>
<dbReference type="PROSITE" id="PS00751">
    <property type="entry name" value="TCP1_2"/>
    <property type="match status" value="1"/>
</dbReference>
<dbReference type="InterPro" id="IPR037620">
    <property type="entry name" value="LIP-1_SAM_1"/>
</dbReference>
<dbReference type="Pfam" id="PF07647">
    <property type="entry name" value="SAM_2"/>
    <property type="match status" value="1"/>
</dbReference>
<evidence type="ECO:0000256" key="13">
    <source>
        <dbReference type="RuleBase" id="RU004187"/>
    </source>
</evidence>
<dbReference type="InterPro" id="IPR012720">
    <property type="entry name" value="Chap_CCT_eta"/>
</dbReference>
<protein>
    <recommendedName>
        <fullName evidence="4">T-complex protein 1 subunit eta</fullName>
    </recommendedName>
    <alternativeName>
        <fullName evidence="11">CCT-eta</fullName>
    </alternativeName>
</protein>
<dbReference type="PRINTS" id="PR00304">
    <property type="entry name" value="TCOMPLEXTCP1"/>
</dbReference>
<keyword evidence="10 13" id="KW-0143">Chaperone</keyword>
<evidence type="ECO:0000256" key="1">
    <source>
        <dbReference type="ARBA" id="ARBA00004496"/>
    </source>
</evidence>
<feature type="domain" description="SAM" evidence="16">
    <location>
        <begin position="1713"/>
        <end position="1779"/>
    </location>
</feature>
<dbReference type="PROSITE" id="PS50105">
    <property type="entry name" value="SAM_DOMAIN"/>
    <property type="match status" value="3"/>
</dbReference>
<keyword evidence="8 13" id="KW-0067">ATP-binding</keyword>
<feature type="region of interest" description="Disordered" evidence="15">
    <location>
        <begin position="2090"/>
        <end position="2114"/>
    </location>
</feature>
<dbReference type="CDD" id="cd09565">
    <property type="entry name" value="SAM_liprin-alpha1_2_3_4_repeat2"/>
    <property type="match status" value="1"/>
</dbReference>
<dbReference type="FunFam" id="1.10.560.10:FF:000017">
    <property type="entry name" value="T-complex protein 1 subunit eta"/>
    <property type="match status" value="1"/>
</dbReference>
<gene>
    <name evidence="17" type="ORF">MN116_005846</name>
</gene>
<dbReference type="Gene3D" id="1.10.150.50">
    <property type="entry name" value="Transcription Factor, Ets-1"/>
    <property type="match status" value="3"/>
</dbReference>
<name>A0AAE2D4W3_SCHME</name>
<feature type="compositionally biased region" description="Low complexity" evidence="15">
    <location>
        <begin position="914"/>
        <end position="938"/>
    </location>
</feature>
<feature type="region of interest" description="Disordered" evidence="15">
    <location>
        <begin position="2649"/>
        <end position="2668"/>
    </location>
</feature>
<feature type="compositionally biased region" description="Polar residues" evidence="15">
    <location>
        <begin position="2038"/>
        <end position="2066"/>
    </location>
</feature>
<dbReference type="InterPro" id="IPR027413">
    <property type="entry name" value="GROEL-like_equatorial_sf"/>
</dbReference>
<dbReference type="Gene3D" id="3.30.260.10">
    <property type="entry name" value="TCP-1-like chaperonin intermediate domain"/>
    <property type="match status" value="1"/>
</dbReference>
<dbReference type="GO" id="GO:0050808">
    <property type="term" value="P:synapse organization"/>
    <property type="evidence" value="ECO:0007669"/>
    <property type="project" value="TreeGrafter"/>
</dbReference>
<keyword evidence="7 13" id="KW-0547">Nucleotide-binding</keyword>
<feature type="compositionally biased region" description="Polar residues" evidence="15">
    <location>
        <begin position="1655"/>
        <end position="1664"/>
    </location>
</feature>
<organism evidence="17 18">
    <name type="scientific">Schistosoma mekongi</name>
    <name type="common">Parasitic worm</name>
    <dbReference type="NCBI Taxonomy" id="38744"/>
    <lineage>
        <taxon>Eukaryota</taxon>
        <taxon>Metazoa</taxon>
        <taxon>Spiralia</taxon>
        <taxon>Lophotrochozoa</taxon>
        <taxon>Platyhelminthes</taxon>
        <taxon>Trematoda</taxon>
        <taxon>Digenea</taxon>
        <taxon>Strigeidida</taxon>
        <taxon>Schistosomatoidea</taxon>
        <taxon>Schistosomatidae</taxon>
        <taxon>Schistosoma</taxon>
    </lineage>
</organism>
<dbReference type="SUPFAM" id="SSF52029">
    <property type="entry name" value="GroEL apical domain-like"/>
    <property type="match status" value="1"/>
</dbReference>
<feature type="region of interest" description="Disordered" evidence="15">
    <location>
        <begin position="1632"/>
        <end position="1690"/>
    </location>
</feature>
<comment type="catalytic activity">
    <reaction evidence="12">
        <text>ATP + H2O = ADP + phosphate + H(+)</text>
        <dbReference type="Rhea" id="RHEA:13065"/>
        <dbReference type="ChEBI" id="CHEBI:15377"/>
        <dbReference type="ChEBI" id="CHEBI:15378"/>
        <dbReference type="ChEBI" id="CHEBI:30616"/>
        <dbReference type="ChEBI" id="CHEBI:43474"/>
        <dbReference type="ChEBI" id="CHEBI:456216"/>
    </reaction>
</comment>
<feature type="region of interest" description="Disordered" evidence="15">
    <location>
        <begin position="868"/>
        <end position="938"/>
    </location>
</feature>
<dbReference type="Proteomes" id="UP001292079">
    <property type="component" value="Unassembled WGS sequence"/>
</dbReference>
<feature type="compositionally biased region" description="Basic and acidic residues" evidence="15">
    <location>
        <begin position="1052"/>
        <end position="1065"/>
    </location>
</feature>
<evidence type="ECO:0000256" key="4">
    <source>
        <dbReference type="ARBA" id="ARBA00015836"/>
    </source>
</evidence>
<evidence type="ECO:0000256" key="3">
    <source>
        <dbReference type="ARBA" id="ARBA00008020"/>
    </source>
</evidence>
<evidence type="ECO:0000256" key="2">
    <source>
        <dbReference type="ARBA" id="ARBA00007026"/>
    </source>
</evidence>
<dbReference type="SUPFAM" id="SSF57997">
    <property type="entry name" value="Tropomyosin"/>
    <property type="match status" value="1"/>
</dbReference>
<evidence type="ECO:0000256" key="7">
    <source>
        <dbReference type="ARBA" id="ARBA00022741"/>
    </source>
</evidence>
<dbReference type="InterPro" id="IPR054827">
    <property type="entry name" value="thermosome_alpha"/>
</dbReference>
<evidence type="ECO:0000256" key="11">
    <source>
        <dbReference type="ARBA" id="ARBA00032221"/>
    </source>
</evidence>
<keyword evidence="5" id="KW-0963">Cytoplasm</keyword>
<feature type="region of interest" description="Disordered" evidence="15">
    <location>
        <begin position="1112"/>
        <end position="1155"/>
    </location>
</feature>
<feature type="region of interest" description="Disordered" evidence="15">
    <location>
        <begin position="2016"/>
        <end position="2069"/>
    </location>
</feature>
<feature type="coiled-coil region" evidence="14">
    <location>
        <begin position="41"/>
        <end position="118"/>
    </location>
</feature>
<dbReference type="SMART" id="SM00454">
    <property type="entry name" value="SAM"/>
    <property type="match status" value="3"/>
</dbReference>
<dbReference type="InterPro" id="IPR001660">
    <property type="entry name" value="SAM"/>
</dbReference>
<dbReference type="PROSITE" id="PS00750">
    <property type="entry name" value="TCP1_1"/>
    <property type="match status" value="1"/>
</dbReference>
<feature type="compositionally biased region" description="Polar residues" evidence="15">
    <location>
        <begin position="806"/>
        <end position="820"/>
    </location>
</feature>
<dbReference type="FunFam" id="3.30.260.10:FF:000022">
    <property type="entry name" value="T-complex protein 1 subunit eta"/>
    <property type="match status" value="1"/>
</dbReference>
<evidence type="ECO:0000256" key="9">
    <source>
        <dbReference type="ARBA" id="ARBA00023054"/>
    </source>
</evidence>
<dbReference type="PROSITE" id="PS00995">
    <property type="entry name" value="TCP1_3"/>
    <property type="match status" value="1"/>
</dbReference>
<evidence type="ECO:0000313" key="18">
    <source>
        <dbReference type="Proteomes" id="UP001292079"/>
    </source>
</evidence>
<dbReference type="InterPro" id="IPR013761">
    <property type="entry name" value="SAM/pointed_sf"/>
</dbReference>
<dbReference type="GO" id="GO:0051082">
    <property type="term" value="F:unfolded protein binding"/>
    <property type="evidence" value="ECO:0007669"/>
    <property type="project" value="InterPro"/>
</dbReference>
<dbReference type="InterPro" id="IPR002194">
    <property type="entry name" value="Chaperonin_TCP-1_CS"/>
</dbReference>
<dbReference type="SUPFAM" id="SSF47769">
    <property type="entry name" value="SAM/Pointed domain"/>
    <property type="match status" value="2"/>
</dbReference>
<proteinExistence type="inferred from homology"/>
<feature type="compositionally biased region" description="Polar residues" evidence="15">
    <location>
        <begin position="668"/>
        <end position="682"/>
    </location>
</feature>
<feature type="region of interest" description="Disordered" evidence="15">
    <location>
        <begin position="1010"/>
        <end position="1066"/>
    </location>
</feature>
<dbReference type="FunFam" id="3.50.7.10:FF:000006">
    <property type="entry name" value="T-complex protein 1 subunit eta"/>
    <property type="match status" value="1"/>
</dbReference>
<feature type="compositionally biased region" description="Polar residues" evidence="15">
    <location>
        <begin position="868"/>
        <end position="888"/>
    </location>
</feature>
<evidence type="ECO:0000313" key="17">
    <source>
        <dbReference type="EMBL" id="KAK4470275.1"/>
    </source>
</evidence>
<dbReference type="GO" id="GO:0005524">
    <property type="term" value="F:ATP binding"/>
    <property type="evidence" value="ECO:0007669"/>
    <property type="project" value="UniProtKB-KW"/>
</dbReference>
<feature type="compositionally biased region" description="Low complexity" evidence="15">
    <location>
        <begin position="593"/>
        <end position="604"/>
    </location>
</feature>
<feature type="domain" description="SAM" evidence="16">
    <location>
        <begin position="1807"/>
        <end position="1863"/>
    </location>
</feature>
<evidence type="ECO:0000256" key="15">
    <source>
        <dbReference type="SAM" id="MobiDB-lite"/>
    </source>
</evidence>
<dbReference type="SUPFAM" id="SSF54849">
    <property type="entry name" value="GroEL-intermediate domain like"/>
    <property type="match status" value="1"/>
</dbReference>
<comment type="similarity">
    <text evidence="3 13">Belongs to the TCP-1 chaperonin family.</text>
</comment>
<dbReference type="InterPro" id="IPR002423">
    <property type="entry name" value="Cpn60/GroEL/TCP-1"/>
</dbReference>
<dbReference type="InterPro" id="IPR017998">
    <property type="entry name" value="Chaperone_TCP-1"/>
</dbReference>
<feature type="region of interest" description="Disordered" evidence="15">
    <location>
        <begin position="223"/>
        <end position="287"/>
    </location>
</feature>
<dbReference type="Pfam" id="PF25526">
    <property type="entry name" value="LIP-1"/>
    <property type="match status" value="2"/>
</dbReference>
<evidence type="ECO:0000256" key="5">
    <source>
        <dbReference type="ARBA" id="ARBA00022490"/>
    </source>
</evidence>
<dbReference type="GO" id="GO:0005832">
    <property type="term" value="C:chaperonin-containing T-complex"/>
    <property type="evidence" value="ECO:0007669"/>
    <property type="project" value="UniProtKB-ARBA"/>
</dbReference>
<feature type="coiled-coil region" evidence="14">
    <location>
        <begin position="691"/>
        <end position="732"/>
    </location>
</feature>
<feature type="compositionally biased region" description="Polar residues" evidence="15">
    <location>
        <begin position="225"/>
        <end position="241"/>
    </location>
</feature>
<feature type="region of interest" description="Disordered" evidence="15">
    <location>
        <begin position="658"/>
        <end position="682"/>
    </location>
</feature>
<feature type="compositionally biased region" description="Low complexity" evidence="15">
    <location>
        <begin position="821"/>
        <end position="830"/>
    </location>
</feature>
<dbReference type="Gene3D" id="3.50.7.10">
    <property type="entry name" value="GroEL"/>
    <property type="match status" value="1"/>
</dbReference>
<feature type="compositionally biased region" description="Pro residues" evidence="15">
    <location>
        <begin position="1118"/>
        <end position="1131"/>
    </location>
</feature>
<keyword evidence="9 14" id="KW-0175">Coiled coil</keyword>
<evidence type="ECO:0000256" key="8">
    <source>
        <dbReference type="ARBA" id="ARBA00022840"/>
    </source>
</evidence>
<feature type="region of interest" description="Disordered" evidence="15">
    <location>
        <begin position="785"/>
        <end position="853"/>
    </location>
</feature>
<dbReference type="NCBIfam" id="NF041083">
    <property type="entry name" value="thermosome_beta"/>
    <property type="match status" value="1"/>
</dbReference>
<feature type="compositionally biased region" description="Polar residues" evidence="15">
    <location>
        <begin position="275"/>
        <end position="287"/>
    </location>
</feature>
<comment type="subcellular location">
    <subcellularLocation>
        <location evidence="1">Cytoplasm</location>
    </subcellularLocation>
</comment>
<feature type="compositionally biased region" description="Polar residues" evidence="15">
    <location>
        <begin position="897"/>
        <end position="913"/>
    </location>
</feature>
<dbReference type="InterPro" id="IPR057892">
    <property type="entry name" value="LIP-1_CC2"/>
</dbReference>
<reference evidence="17" key="1">
    <citation type="submission" date="2022-04" db="EMBL/GenBank/DDBJ databases">
        <authorList>
            <person name="Xu L."/>
            <person name="Lv Z."/>
        </authorList>
    </citation>
    <scope>NUCLEOTIDE SEQUENCE</scope>
    <source>
        <strain evidence="17">LV_2022a</strain>
    </source>
</reference>
<feature type="compositionally biased region" description="Polar residues" evidence="15">
    <location>
        <begin position="10"/>
        <end position="27"/>
    </location>
</feature>
<dbReference type="SUPFAM" id="SSF48592">
    <property type="entry name" value="GroEL equatorial domain-like"/>
    <property type="match status" value="1"/>
</dbReference>
<feature type="region of interest" description="Disordered" evidence="15">
    <location>
        <begin position="587"/>
        <end position="619"/>
    </location>
</feature>
<dbReference type="InterPro" id="IPR053374">
    <property type="entry name" value="TCP-1_chaperonin"/>
</dbReference>
<dbReference type="Gene3D" id="1.10.560.10">
    <property type="entry name" value="GroEL-like equatorial domain"/>
    <property type="match status" value="1"/>
</dbReference>
<dbReference type="InterPro" id="IPR027409">
    <property type="entry name" value="GroEL-like_apical_dom_sf"/>
</dbReference>
<evidence type="ECO:0000256" key="14">
    <source>
        <dbReference type="SAM" id="Coils"/>
    </source>
</evidence>
<feature type="coiled-coil region" evidence="14">
    <location>
        <begin position="312"/>
        <end position="416"/>
    </location>
</feature>
<comment type="similarity">
    <text evidence="2">Belongs to the liprin family. Liprin-alpha subfamily.</text>
</comment>
<accession>A0AAE2D4W3</accession>
<dbReference type="CDD" id="cd03340">
    <property type="entry name" value="TCP1_eta"/>
    <property type="match status" value="1"/>
</dbReference>
<evidence type="ECO:0000256" key="6">
    <source>
        <dbReference type="ARBA" id="ARBA00022737"/>
    </source>
</evidence>
<feature type="compositionally biased region" description="Low complexity" evidence="15">
    <location>
        <begin position="1632"/>
        <end position="1654"/>
    </location>
</feature>
<keyword evidence="6" id="KW-0677">Repeat</keyword>
<dbReference type="InterPro" id="IPR037621">
    <property type="entry name" value="LIP-1_SAM_2"/>
</dbReference>
<feature type="compositionally biased region" description="Low complexity" evidence="15">
    <location>
        <begin position="1022"/>
        <end position="1037"/>
    </location>
</feature>
<feature type="region of interest" description="Disordered" evidence="15">
    <location>
        <begin position="1"/>
        <end position="30"/>
    </location>
</feature>
<dbReference type="EMBL" id="JALJAT010000004">
    <property type="protein sequence ID" value="KAK4470275.1"/>
    <property type="molecule type" value="Genomic_DNA"/>
</dbReference>
<dbReference type="GO" id="GO:0048786">
    <property type="term" value="C:presynaptic active zone"/>
    <property type="evidence" value="ECO:0007669"/>
    <property type="project" value="TreeGrafter"/>
</dbReference>
<sequence length="2668" mass="292924">MCDVMPTISEDGNSSQGDRDSQASGEGTNVEDMLLSILDERDRLMESLHDAQDQLVFTQNRLAEAERERDVLNRQLSEKLPEDLSLLAKEVHRLRDQISEREEEIVELKSERNNTRLLLEHLECLVARHERSLRMTVVKRQVNSPGGVSSEVEVLKALKSLFEHHKALDERVRERLRTALERGAQLEEEVRSSAADRAALREQLAAALAGVAAAAAVQQQRQQQSVSTMNGNGNVDSNHIAQGSKDVDADGDVSSKLASLPPGGPPITSKDSGDEGSSSANSPENSGTKSVASVAAAAAAAAASAVAVERKLAEVTTKSRDLEASNTALQKELSRAHDQISRLQRELRELEAQREDQEARIATLEQRYLSTQREATGTLDRLSRAQSELITREIELKQAKDHANHLASELETVQNELAIVKVNTSTSTPSTIATSTNAATNVEQSIENGEFNESLVNETTSEDEKLIKLNRNSLLMNTNSNVTVVDELRVQLSTAEERIKDMEAEMNEIQSELQRARQREQLNEDHSSRLTATVDKLLLESNERLQTHLREKMAALEEKNQLHTELDRLRRLLETSQTERDRALADMERLRRSSATTTPTALALQGESYPSGSHSLRRMPRNVSNNRVDQTLLDSQEVNLDDLDNNTSSLKRIKQKVGGPDWIDSDGDTTSSVSRGQSEIGTTNTDAQQLALMIQNQLDAINKEIKMIQEEKQTAEQLAEELELRVGTTNRNGNSYGHLIDGNDYYNHQQRINDTNGVFNYPNHDSRLHSNNNVVMPSLLPNFGPTGWSPPPSPLSSRSTPFGGISNDSFSGSFNNPNRNASILSSSAVSKESERSIPQYPPPQPPSLALDPHNRNLQHLQPIHYSQLNSGGFMSRSSQFEQQRSMSASGRPLHQAMSMNGNSLSTPHLNPLQSSSSSSSPSVTLFSQSSHNPSKSITASGVVASTTVATTLHTNGSTRSVTLADAIAGLQLLDQMRKERDIQQQQLSQSKNSKFASCIVSENPYEFGPDEYSATSSSMEISKLNSGSGVNSSGSNSKSHRHQQQQNTQSVEENKRLRKVTKDNDNFAVKNNVTTYTENVTPKINNVLITSDDLLQNTVINQPLRPVSQLQYHLPSTGAPPPPPQLPPPSVSPNISSNALGIDMNNAHGNHPSPQELMNANLYMRNNYRSNLPTSTGVGCPPGSDNLLNGKCDSSTSRSTTQVSVAAVAKSLVLPGSKQQLPNFQEANQFNTPLLRKLSAPIGPPIPDHAAIHLRRGYSLNKPKTVDDKHIDGVVDDSCINNETVSDEDLNHSTFHHSINTLTDHVASSSSLSAISADSPEEEGSSAASDSLVCAQMVDGQPSGQQQQPPLTSAQSTPLMNKLLYQQQYRQQPVSDQSMALTQQPLYQREYEQQFQQQLQFTHPTRPHLQMNSMPMYHQPVAMYQNRLRLIGPRQQVYNITDSQQHQQQVNLMSRLDPTQSFFSPTPSPTPSKKKSRMLSGTFGRLFRRNQSSNVSGSGGVGGVVSGPLDMVQYPQNYYHIPNHVNHQSMRISASPARLGSPMIHTPITNQNNNNIRFSVQQPISPQPTVGSGLQPPPLPAIQHHPSMANQAQIIQQQHLMDQQQQQMYQFRQRQQGLEYDDGCNGPNVITGGSISPLSSSSVSGSLSESTVPSNSRIMSPNPMSMTLGSSGGAGGQLSNSTLPPQVPEERRRWKKEELLEQAMMARLPFAQWNGPTVVAWLELWVSMPAWYVAACRANVKSGAIMASLSEQEIQREIGISNPLHRLKLRLAIQEMVAITSPTPVPKPSTSRLAFGDMNHEWVGNVWLPSLGLAQYRPAFMECLVDSRMLDHLTKRDLRTHLKMVDNLHRTSLLYGIVCLKRLNYDRLELERRQREAVHPDSIDLLVWSCERVQGWLDEIGLKEYSPNLNGSGVHGGVIALHPDLNAQQLALTLQIPTSNTSARAVLARELAQLVQRFRANVPIAAATIGPAPRVLAMEAAAVVAANRARAKFEGQDICYPDDGFNETAITNVCDGIEPTEDRATPTNISERNHSDTQRIQIELSSSNSDKSGVNTKTSEIPSSDLGSECFTTDSNTNVNNSSNYNNTTAHSHTSIGPTTISQKKRAPQVPSVTSTTVTTNITTTCTTAPTRIILLKEGTDSSQGVPQIISNITACEAVSDAVRSTLGPRGMDKLIIDDKGKATISNDGATILKLLDIVHPAARTLVDIARAQDAEVGDGTTSVTLLATEFLKQAKPFLEEGVHPSVIIRAYHLGEKMALKRLETIACRIKKEDPNEQRALLEKCASTALSSKLVAGHKHFFSKLVVDAVSLLDSYLPLKMIGIKKVSGGALEDSMLIAGVAFKKTFSYAGFEMQPKCYQSPKIALLNIELELKAEKENAEVRVTSVEEYQKVVDAEWQILYDKLDILYKKGVKIVLSKLPIGDVATQYFADRDMFCAGRVPEDDLRRTQMACGGSVQTTVHGLSDSALGTCEVFEEIQIGSERFNIFKGCPQAHTCTIILRGGAEQFMEETERSLHDAIMVVRRAVKNDAFVAGGGAAEMELSGYLRKEALQIGGREQLLISAMARAFEVIPRQLCDNAGLDSTIILNQLRHNHAKGDIWYGVNIEKECVCDNFEGGVWEPALVKSNSIISATEAACVLLSVDETIKNPESKGSEDNTPVRPPGMRH</sequence>
<comment type="caution">
    <text evidence="17">The sequence shown here is derived from an EMBL/GenBank/DDBJ whole genome shotgun (WGS) entry which is preliminary data.</text>
</comment>
<dbReference type="NCBIfam" id="NF041082">
    <property type="entry name" value="thermosome_alpha"/>
    <property type="match status" value="1"/>
</dbReference>
<dbReference type="Pfam" id="PF00536">
    <property type="entry name" value="SAM_1"/>
    <property type="match status" value="2"/>
</dbReference>
<reference evidence="17" key="2">
    <citation type="journal article" date="2023" name="Infect Dis Poverty">
        <title>Chromosome-scale genome of the human blood fluke Schistosoma mekongi and its implications for public health.</title>
        <authorList>
            <person name="Zhou M."/>
            <person name="Xu L."/>
            <person name="Xu D."/>
            <person name="Chen W."/>
            <person name="Khan J."/>
            <person name="Hu Y."/>
            <person name="Huang H."/>
            <person name="Wei H."/>
            <person name="Zhang Y."/>
            <person name="Chusongsang P."/>
            <person name="Tanasarnprasert K."/>
            <person name="Hu X."/>
            <person name="Limpanont Y."/>
            <person name="Lv Z."/>
        </authorList>
    </citation>
    <scope>NUCLEOTIDE SEQUENCE</scope>
    <source>
        <strain evidence="17">LV_2022a</strain>
    </source>
</reference>
<feature type="domain" description="SAM" evidence="16">
    <location>
        <begin position="1888"/>
        <end position="1957"/>
    </location>
</feature>
<dbReference type="PANTHER" id="PTHR12587">
    <property type="entry name" value="LAR INTERACTING PROTEIN LIP -RELATED PROTEIN"/>
    <property type="match status" value="1"/>
</dbReference>
<dbReference type="PANTHER" id="PTHR12587:SF20">
    <property type="entry name" value="LIPRIN-ALPHA, ISOFORM E"/>
    <property type="match status" value="1"/>
</dbReference>
<dbReference type="CDD" id="cd09562">
    <property type="entry name" value="SAM_liprin-alpha1_2_3_4_repeat1"/>
    <property type="match status" value="1"/>
</dbReference>
<dbReference type="GO" id="GO:0016887">
    <property type="term" value="F:ATP hydrolysis activity"/>
    <property type="evidence" value="ECO:0007669"/>
    <property type="project" value="InterPro"/>
</dbReference>
<dbReference type="InterPro" id="IPR029515">
    <property type="entry name" value="Liprin"/>
</dbReference>
<dbReference type="NCBIfam" id="TIGR02345">
    <property type="entry name" value="chap_CCT_eta"/>
    <property type="match status" value="1"/>
</dbReference>
<dbReference type="Pfam" id="PF00118">
    <property type="entry name" value="Cpn60_TCP1"/>
    <property type="match status" value="1"/>
</dbReference>
<dbReference type="InterPro" id="IPR027410">
    <property type="entry name" value="TCP-1-like_intermed_sf"/>
</dbReference>
<evidence type="ECO:0000256" key="12">
    <source>
        <dbReference type="ARBA" id="ARBA00049360"/>
    </source>
</evidence>
<evidence type="ECO:0000259" key="16">
    <source>
        <dbReference type="PROSITE" id="PS50105"/>
    </source>
</evidence>